<organism evidence="2 3">
    <name type="scientific">Marinilabilia rubra</name>
    <dbReference type="NCBI Taxonomy" id="2162893"/>
    <lineage>
        <taxon>Bacteria</taxon>
        <taxon>Pseudomonadati</taxon>
        <taxon>Bacteroidota</taxon>
        <taxon>Bacteroidia</taxon>
        <taxon>Marinilabiliales</taxon>
        <taxon>Marinilabiliaceae</taxon>
        <taxon>Marinilabilia</taxon>
    </lineage>
</organism>
<evidence type="ECO:0000259" key="1">
    <source>
        <dbReference type="Pfam" id="PF12770"/>
    </source>
</evidence>
<comment type="caution">
    <text evidence="2">The sequence shown here is derived from an EMBL/GenBank/DDBJ whole genome shotgun (WGS) entry which is preliminary data.</text>
</comment>
<dbReference type="InterPro" id="IPR024983">
    <property type="entry name" value="CHAT_dom"/>
</dbReference>
<gene>
    <name evidence="2" type="ORF">DDZ16_04535</name>
</gene>
<dbReference type="PANTHER" id="PTHR10098">
    <property type="entry name" value="RAPSYN-RELATED"/>
    <property type="match status" value="1"/>
</dbReference>
<dbReference type="RefSeq" id="WP_109263232.1">
    <property type="nucleotide sequence ID" value="NZ_QEWP01000002.1"/>
</dbReference>
<dbReference type="OrthoDB" id="9771112at2"/>
<dbReference type="Proteomes" id="UP000244956">
    <property type="component" value="Unassembled WGS sequence"/>
</dbReference>
<protein>
    <recommendedName>
        <fullName evidence="1">CHAT domain-containing protein</fullName>
    </recommendedName>
</protein>
<proteinExistence type="predicted"/>
<evidence type="ECO:0000313" key="2">
    <source>
        <dbReference type="EMBL" id="PWE00861.1"/>
    </source>
</evidence>
<dbReference type="AlphaFoldDB" id="A0A2U2BCS4"/>
<reference evidence="2 3" key="1">
    <citation type="submission" date="2018-05" db="EMBL/GenBank/DDBJ databases">
        <title>Marinilabilia rubrum sp. nov., isolated from saltern sediment.</title>
        <authorList>
            <person name="Zhang R."/>
        </authorList>
    </citation>
    <scope>NUCLEOTIDE SEQUENCE [LARGE SCALE GENOMIC DNA]</scope>
    <source>
        <strain evidence="2 3">WTE16</strain>
    </source>
</reference>
<accession>A0A2U2BCS4</accession>
<dbReference type="PANTHER" id="PTHR10098:SF108">
    <property type="entry name" value="TETRATRICOPEPTIDE REPEAT PROTEIN 28"/>
    <property type="match status" value="1"/>
</dbReference>
<evidence type="ECO:0000313" key="3">
    <source>
        <dbReference type="Proteomes" id="UP000244956"/>
    </source>
</evidence>
<sequence length="962" mass="111011">MQKEFFPKIFLSLLFFSIITTGGYTQNGKMSDHWAAYLNYQKHQSGELNDSALHFLHKAENLAFDKESYNRYLWYINEEARYLYIKSEPYRAIDVIKEGMQRHKAHEDTLNSFTYAYSNGSIGFILYSMGKNEEALKYFLQKVRHEEIIMEKNLPYYQKYPDRFHNELSTSYETLTTCYQTIYEKTLRPEAFFHATEYAEKLWKHCMSKNLESQYGDALYTYGRLASVLFPNEALDLLEISSQYLGDSHLEAYYSNLSDYYLKKGNPDKAKALLKEGLEIIFKPREITSRDKISTGGESPESIINQLAGIYLYTNQPDSAIRLITPNLKNTEDPVDLCETYALLAKARMNKGNLEKADSLYKLSRSYISHLDEGGTELELLNDMALLMLKWNKTDTARHYTSLADSIARSYEKDFFKSPHANNIQFVLNHIFKSARIFSDLYLREHKIEDYQQAQKLFLEGLKLTNRLNFNLIDKSSLAYLSNNIKTYLPWYFDINYARYKNTGDEKYATLIGDALANNKARTLTTLIRREENQKLTIFDGETQKVDSLEFLINDLESAILSTNDTAVIDSLKIKRIETAIDLLGYKFREERKKTAHYPDYAENTLKNIQKKLDANSIFVDYYLSDSVMYTTYVTSKDIDVKRQIFPDGFPKAVRDKQRSLKTGNGKSNYDNMLWSTLLTPLNSELKNKKHIIIVPDSYLYKIPFETLFKNDQFLIESHTINYNYSALAYLLTGKDARPENLSSLILAPDFSNGNAAPNLAFRGIENDSTLFRNGKLVSLPFAQSEAKEIFEKFRKKDVASNLLTGPLATKENFIKYAENSHILHMATHGYSSRENPFRSCIFFSDRQNHEADYMMMNELYNLSLDADLAVLSACQTGNGQIIEGEGMLALPGGFIFSGVPNVIASLWKVHDQKTRFLMEAFYSYLLEEDKSYKEALRLAKLNCIKEGYLPLDWAGFVLIGE</sequence>
<dbReference type="EMBL" id="QEWP01000002">
    <property type="protein sequence ID" value="PWE00861.1"/>
    <property type="molecule type" value="Genomic_DNA"/>
</dbReference>
<dbReference type="InterPro" id="IPR011990">
    <property type="entry name" value="TPR-like_helical_dom_sf"/>
</dbReference>
<feature type="domain" description="CHAT" evidence="1">
    <location>
        <begin position="673"/>
        <end position="962"/>
    </location>
</feature>
<name>A0A2U2BCS4_9BACT</name>
<keyword evidence="3" id="KW-1185">Reference proteome</keyword>
<dbReference type="Pfam" id="PF12770">
    <property type="entry name" value="CHAT"/>
    <property type="match status" value="1"/>
</dbReference>
<dbReference type="SUPFAM" id="SSF48452">
    <property type="entry name" value="TPR-like"/>
    <property type="match status" value="2"/>
</dbReference>
<dbReference type="Gene3D" id="1.25.40.10">
    <property type="entry name" value="Tetratricopeptide repeat domain"/>
    <property type="match status" value="2"/>
</dbReference>